<keyword evidence="2" id="KW-1185">Reference proteome</keyword>
<proteinExistence type="predicted"/>
<dbReference type="AlphaFoldDB" id="A0A1G6IKT1"/>
<gene>
    <name evidence="1" type="ORF">SAMN05421737_10596</name>
</gene>
<accession>A0A1G6IKT1</accession>
<evidence type="ECO:0000313" key="1">
    <source>
        <dbReference type="EMBL" id="SDC07051.1"/>
    </source>
</evidence>
<dbReference type="EMBL" id="FMYM01000005">
    <property type="protein sequence ID" value="SDC07051.1"/>
    <property type="molecule type" value="Genomic_DNA"/>
</dbReference>
<evidence type="ECO:0000313" key="2">
    <source>
        <dbReference type="Proteomes" id="UP000242662"/>
    </source>
</evidence>
<sequence>MEKVIIEEAMEITDVLKKFSSTCEVEDILSKVIASHQD</sequence>
<protein>
    <submittedName>
        <fullName evidence="1">Uncharacterized protein</fullName>
    </submittedName>
</protein>
<reference evidence="2" key="1">
    <citation type="submission" date="2016-09" db="EMBL/GenBank/DDBJ databases">
        <authorList>
            <person name="Varghese N."/>
            <person name="Submissions S."/>
        </authorList>
    </citation>
    <scope>NUCLEOTIDE SEQUENCE [LARGE SCALE GENOMIC DNA]</scope>
    <source>
        <strain evidence="2">25nlg</strain>
    </source>
</reference>
<organism evidence="1 2">
    <name type="scientific">Shouchella lonarensis</name>
    <dbReference type="NCBI Taxonomy" id="1464122"/>
    <lineage>
        <taxon>Bacteria</taxon>
        <taxon>Bacillati</taxon>
        <taxon>Bacillota</taxon>
        <taxon>Bacilli</taxon>
        <taxon>Bacillales</taxon>
        <taxon>Bacillaceae</taxon>
        <taxon>Shouchella</taxon>
    </lineage>
</organism>
<name>A0A1G6IKT1_9BACI</name>
<dbReference type="Proteomes" id="UP000242662">
    <property type="component" value="Unassembled WGS sequence"/>
</dbReference>